<evidence type="ECO:0000313" key="2">
    <source>
        <dbReference type="Ensembl" id="ENSCABP00000006173.1"/>
    </source>
</evidence>
<reference evidence="2" key="2">
    <citation type="submission" date="2025-09" db="UniProtKB">
        <authorList>
            <consortium name="Ensembl"/>
        </authorList>
    </citation>
    <scope>IDENTIFICATION</scope>
</reference>
<feature type="compositionally biased region" description="Gly residues" evidence="1">
    <location>
        <begin position="61"/>
        <end position="73"/>
    </location>
</feature>
<feature type="compositionally biased region" description="Low complexity" evidence="1">
    <location>
        <begin position="79"/>
        <end position="102"/>
    </location>
</feature>
<dbReference type="Ensembl" id="ENSCABT00000006734.1">
    <property type="protein sequence ID" value="ENSCABP00000006173.1"/>
    <property type="gene ID" value="ENSCABG00000004653.1"/>
</dbReference>
<sequence>MRRGQRLIPAPRTVSSARTTAASPTAGSVTATTTAVTMRMNPTPPALVRSPFVSPAQIQPQGGGAGWRGGQEGRTGHWSLSSSSSRLSVARSSVSAGVPGSPAGQGGTQPF</sequence>
<protein>
    <submittedName>
        <fullName evidence="2">Uncharacterized protein</fullName>
    </submittedName>
</protein>
<proteinExistence type="predicted"/>
<accession>A0A8C0IM31</accession>
<feature type="compositionally biased region" description="Low complexity" evidence="1">
    <location>
        <begin position="10"/>
        <end position="37"/>
    </location>
</feature>
<dbReference type="Proteomes" id="UP000694404">
    <property type="component" value="Unplaced"/>
</dbReference>
<dbReference type="AlphaFoldDB" id="A0A8C0IM31"/>
<keyword evidence="3" id="KW-1185">Reference proteome</keyword>
<reference evidence="2" key="1">
    <citation type="submission" date="2025-08" db="UniProtKB">
        <authorList>
            <consortium name="Ensembl"/>
        </authorList>
    </citation>
    <scope>IDENTIFICATION</scope>
</reference>
<organism evidence="2 3">
    <name type="scientific">Chelonoidis abingdonii</name>
    <name type="common">Abingdon island giant tortoise</name>
    <name type="synonym">Testudo abingdonii</name>
    <dbReference type="NCBI Taxonomy" id="106734"/>
    <lineage>
        <taxon>Eukaryota</taxon>
        <taxon>Metazoa</taxon>
        <taxon>Chordata</taxon>
        <taxon>Craniata</taxon>
        <taxon>Vertebrata</taxon>
        <taxon>Euteleostomi</taxon>
        <taxon>Archelosauria</taxon>
        <taxon>Testudinata</taxon>
        <taxon>Testudines</taxon>
        <taxon>Cryptodira</taxon>
        <taxon>Durocryptodira</taxon>
        <taxon>Testudinoidea</taxon>
        <taxon>Testudinidae</taxon>
        <taxon>Chelonoidis</taxon>
    </lineage>
</organism>
<name>A0A8C0IM31_CHEAB</name>
<feature type="region of interest" description="Disordered" evidence="1">
    <location>
        <begin position="1"/>
        <end position="111"/>
    </location>
</feature>
<evidence type="ECO:0000313" key="3">
    <source>
        <dbReference type="Proteomes" id="UP000694404"/>
    </source>
</evidence>
<evidence type="ECO:0000256" key="1">
    <source>
        <dbReference type="SAM" id="MobiDB-lite"/>
    </source>
</evidence>